<gene>
    <name evidence="1" type="ORF">DF037_02035</name>
</gene>
<organism evidence="1 2">
    <name type="scientific">Burkholderia contaminans</name>
    <dbReference type="NCBI Taxonomy" id="488447"/>
    <lineage>
        <taxon>Bacteria</taxon>
        <taxon>Pseudomonadati</taxon>
        <taxon>Pseudomonadota</taxon>
        <taxon>Betaproteobacteria</taxon>
        <taxon>Burkholderiales</taxon>
        <taxon>Burkholderiaceae</taxon>
        <taxon>Burkholderia</taxon>
        <taxon>Burkholderia cepacia complex</taxon>
    </lineage>
</organism>
<evidence type="ECO:0000313" key="1">
    <source>
        <dbReference type="EMBL" id="RQT37590.1"/>
    </source>
</evidence>
<protein>
    <submittedName>
        <fullName evidence="1">Uncharacterized protein</fullName>
    </submittedName>
</protein>
<accession>A0A3N8RQ81</accession>
<sequence length="654" mass="73501">MLAVLDSTDFSDERWRDLVELVGHDREAGSEVRVAAARFTAHRPDLVEWLDQLSKPRIPQWQIDDEERRRERREIMAKQHAEHRKQFAAVIDRLRSGDVSTLVRPAKAYLNFFSDLRIDLPAHERIPDWLGQDLAEAIYEGFEAFLRLEPAKPTASEIAEGISHGSHWGAAYVIVAALAERFRIGSGFDAVSDDRLMAGYFELRRTKIDVHASIPGLEAAIAAALQARGLWMDAMRVYHEPQLQAKCTQVDGLYSLMREDSYSREGTQLAVEWLDRFPDLPSGPEQELIDRLVRSGWREELKRVTSMRTGLMDEERRRNWDAVGLIVDFDNTVARLEAGPLEPQLLWHLRNRAGGGSDNEIREVLTIRQFEWIVAVFRALWPCVGHPHNATSGNTNPWDATEYLARVIRHLGNDPGDEAVAAIGRLRDAPADGYTPTLRVVAAEQARIRVEHSYTPPTLDAICAITLDGRPATAADLQAIILDELEVVQAKVKSDDAESWRGFYDDQGVAHEEERCRDHLLGLLRQGAVGITLEPETHVAGDKEVDIACSVGSLRMPIEVKGQWHGELWRGADGQLDALYTKDWRADGRGIYLVLWFGDRQPKNKALASPGRGKARPNTSSQLREMLSSGTRAVQDGRVVVFVLDLSRDPTGIR</sequence>
<dbReference type="EMBL" id="QTQX01000001">
    <property type="protein sequence ID" value="RQT37590.1"/>
    <property type="molecule type" value="Genomic_DNA"/>
</dbReference>
<comment type="caution">
    <text evidence="1">The sequence shown here is derived from an EMBL/GenBank/DDBJ whole genome shotgun (WGS) entry which is preliminary data.</text>
</comment>
<name>A0A3N8RQ81_9BURK</name>
<evidence type="ECO:0000313" key="2">
    <source>
        <dbReference type="Proteomes" id="UP000269271"/>
    </source>
</evidence>
<dbReference type="AlphaFoldDB" id="A0A3N8RQ81"/>
<dbReference type="Proteomes" id="UP000269271">
    <property type="component" value="Unassembled WGS sequence"/>
</dbReference>
<proteinExistence type="predicted"/>
<reference evidence="1 2" key="1">
    <citation type="submission" date="2018-08" db="EMBL/GenBank/DDBJ databases">
        <title>Comparative analysis of Burkholderia isolates from Puerto Rico.</title>
        <authorList>
            <person name="Hall C."/>
            <person name="Sahl J."/>
            <person name="Wagner D."/>
        </authorList>
    </citation>
    <scope>NUCLEOTIDE SEQUENCE [LARGE SCALE GENOMIC DNA]</scope>
    <source>
        <strain evidence="1 2">Bp9001</strain>
    </source>
</reference>